<comment type="caution">
    <text evidence="10">The sequence shown here is derived from an EMBL/GenBank/DDBJ whole genome shotgun (WGS) entry which is preliminary data.</text>
</comment>
<keyword evidence="6" id="KW-0256">Endoplasmic reticulum</keyword>
<feature type="signal peptide" evidence="9">
    <location>
        <begin position="1"/>
        <end position="17"/>
    </location>
</feature>
<sequence length="391" mass="45826">MKSLYILLFGIICFTKAINQITLSPSNKDEHNRNEIDNQLIVPSVTTQTLQGSKLDGPRLLQPTTDSELNKKNLFKPEKEWKVIGENDILPRDGLDIRINMETGLKEAKLSDNKVSDITTDSVYSFSTQFKEVYELISNNDYNNALLKLDDLLEFVHDYKYGQEIITHEWTSLSKLMMDEQLPANLNEIITRIVISAMRNNPPVIDYIRNHSADSLVTKLFSKVELCDDFILLKRYVTFLEQFLDPKQVTSQNLNILYSIFNRSSDKQLKWKILHIVSYFYTHGQFMDLEHDSLWFKHYLAMIEDSAADEYHIRLFFDTLYDIKLHYGNNIQVPSSFLNWLNNQIQIRENINDLSERDPEQIEFNDRLKESRHNVFGNPMAGRIKHFNDEL</sequence>
<dbReference type="GO" id="GO:0015031">
    <property type="term" value="P:protein transport"/>
    <property type="evidence" value="ECO:0007669"/>
    <property type="project" value="UniProtKB-KW"/>
</dbReference>
<evidence type="ECO:0000256" key="1">
    <source>
        <dbReference type="ARBA" id="ARBA00010588"/>
    </source>
</evidence>
<dbReference type="GO" id="GO:0005783">
    <property type="term" value="C:endoplasmic reticulum"/>
    <property type="evidence" value="ECO:0007669"/>
    <property type="project" value="InterPro"/>
</dbReference>
<feature type="chain" id="PRO_5043047131" description="Nucleotide exchange factor SIL1" evidence="9">
    <location>
        <begin position="18"/>
        <end position="391"/>
    </location>
</feature>
<evidence type="ECO:0000256" key="2">
    <source>
        <dbReference type="ARBA" id="ARBA00011799"/>
    </source>
</evidence>
<protein>
    <recommendedName>
        <fullName evidence="3">Nucleotide exchange factor SIL1</fullName>
    </recommendedName>
</protein>
<accession>A0AAN7WFE2</accession>
<dbReference type="Proteomes" id="UP001306508">
    <property type="component" value="Unassembled WGS sequence"/>
</dbReference>
<keyword evidence="5 9" id="KW-0732">Signal</keyword>
<dbReference type="GO" id="GO:0000774">
    <property type="term" value="F:adenyl-nucleotide exchange factor activity"/>
    <property type="evidence" value="ECO:0007669"/>
    <property type="project" value="InterPro"/>
</dbReference>
<dbReference type="AlphaFoldDB" id="A0AAN7WFE2"/>
<evidence type="ECO:0000313" key="11">
    <source>
        <dbReference type="Proteomes" id="UP001306508"/>
    </source>
</evidence>
<evidence type="ECO:0000256" key="9">
    <source>
        <dbReference type="SAM" id="SignalP"/>
    </source>
</evidence>
<keyword evidence="7" id="KW-0653">Protein transport</keyword>
<keyword evidence="8" id="KW-0811">Translocation</keyword>
<evidence type="ECO:0000256" key="3">
    <source>
        <dbReference type="ARBA" id="ARBA00015352"/>
    </source>
</evidence>
<comment type="similarity">
    <text evidence="1">Belongs to the SIL1 family.</text>
</comment>
<gene>
    <name evidence="10" type="ORF">RI543_004314</name>
</gene>
<dbReference type="Gene3D" id="1.25.10.10">
    <property type="entry name" value="Leucine-rich Repeat Variant"/>
    <property type="match status" value="1"/>
</dbReference>
<dbReference type="Pfam" id="PF16782">
    <property type="entry name" value="SIL1"/>
    <property type="match status" value="1"/>
</dbReference>
<dbReference type="EMBL" id="JAWIZZ010000053">
    <property type="protein sequence ID" value="KAK5778643.1"/>
    <property type="molecule type" value="Genomic_DNA"/>
</dbReference>
<evidence type="ECO:0000256" key="7">
    <source>
        <dbReference type="ARBA" id="ARBA00022927"/>
    </source>
</evidence>
<evidence type="ECO:0000256" key="5">
    <source>
        <dbReference type="ARBA" id="ARBA00022729"/>
    </source>
</evidence>
<dbReference type="InterPro" id="IPR011989">
    <property type="entry name" value="ARM-like"/>
</dbReference>
<keyword evidence="11" id="KW-1185">Reference proteome</keyword>
<name>A0AAN7WFE2_9SACH</name>
<comment type="subunit">
    <text evidence="2">Interacts with KAR2.</text>
</comment>
<evidence type="ECO:0000256" key="6">
    <source>
        <dbReference type="ARBA" id="ARBA00022824"/>
    </source>
</evidence>
<organism evidence="10 11">
    <name type="scientific">Arxiozyma heterogenica</name>
    <dbReference type="NCBI Taxonomy" id="278026"/>
    <lineage>
        <taxon>Eukaryota</taxon>
        <taxon>Fungi</taxon>
        <taxon>Dikarya</taxon>
        <taxon>Ascomycota</taxon>
        <taxon>Saccharomycotina</taxon>
        <taxon>Saccharomycetes</taxon>
        <taxon>Saccharomycetales</taxon>
        <taxon>Saccharomycetaceae</taxon>
        <taxon>Arxiozyma</taxon>
    </lineage>
</organism>
<evidence type="ECO:0000256" key="8">
    <source>
        <dbReference type="ARBA" id="ARBA00023010"/>
    </source>
</evidence>
<reference evidence="11" key="1">
    <citation type="submission" date="2023-07" db="EMBL/GenBank/DDBJ databases">
        <title>A draft genome of Kazachstania heterogenica Y-27499.</title>
        <authorList>
            <person name="Donic C."/>
            <person name="Kralova J.S."/>
            <person name="Fidel L."/>
            <person name="Ben-Dor S."/>
            <person name="Jung S."/>
        </authorList>
    </citation>
    <scope>NUCLEOTIDE SEQUENCE [LARGE SCALE GENOMIC DNA]</scope>
    <source>
        <strain evidence="11">Y27499</strain>
    </source>
</reference>
<dbReference type="InterPro" id="IPR031884">
    <property type="entry name" value="Sil1_fungi"/>
</dbReference>
<proteinExistence type="inferred from homology"/>
<evidence type="ECO:0000313" key="10">
    <source>
        <dbReference type="EMBL" id="KAK5778643.1"/>
    </source>
</evidence>
<keyword evidence="4" id="KW-0813">Transport</keyword>
<evidence type="ECO:0000256" key="4">
    <source>
        <dbReference type="ARBA" id="ARBA00022448"/>
    </source>
</evidence>